<dbReference type="Proteomes" id="UP000248536">
    <property type="component" value="Chromosome"/>
</dbReference>
<proteinExistence type="predicted"/>
<evidence type="ECO:0000313" key="1">
    <source>
        <dbReference type="EMBL" id="AWX46106.1"/>
    </source>
</evidence>
<organism evidence="1 2">
    <name type="scientific">Flagellimonas maritima</name>
    <dbReference type="NCBI Taxonomy" id="1383885"/>
    <lineage>
        <taxon>Bacteria</taxon>
        <taxon>Pseudomonadati</taxon>
        <taxon>Bacteroidota</taxon>
        <taxon>Flavobacteriia</taxon>
        <taxon>Flavobacteriales</taxon>
        <taxon>Flavobacteriaceae</taxon>
        <taxon>Flagellimonas</taxon>
    </lineage>
</organism>
<evidence type="ECO:0000313" key="2">
    <source>
        <dbReference type="Proteomes" id="UP000248536"/>
    </source>
</evidence>
<dbReference type="KEGG" id="spon:HME9304_03138"/>
<dbReference type="AlphaFoldDB" id="A0A2Z4LWG0"/>
<dbReference type="EMBL" id="CP030104">
    <property type="protein sequence ID" value="AWX46106.1"/>
    <property type="molecule type" value="Genomic_DNA"/>
</dbReference>
<dbReference type="OrthoDB" id="1114031at2"/>
<dbReference type="RefSeq" id="WP_112379423.1">
    <property type="nucleotide sequence ID" value="NZ_CP030104.1"/>
</dbReference>
<protein>
    <submittedName>
        <fullName evidence="1">Uncharacterized protein</fullName>
    </submittedName>
</protein>
<sequence>MNNFTQIAYKLSLLVFISIYFLGCSEDGNSSGDSEDFSQTELQTVLETDKIAGTVDSVLAEIFLTNSVMDKSFASSNNCYSVENSQTGFVVNFNNCRLNGTNNINGKLTVVYAIVDETAAFTATYTDFYVGTLRVNGTRNYTLTSTLDENRISFTVISDMLVADESGAVISESGTKTFDFTFGDTLATSVFDFSGIWQVEANGNTYVVETVDNLKGTLNCRHLISGSFDINKNGFIINVDFGDGECDNLATITSPNGNSQEVTF</sequence>
<accession>A0A2Z4LWG0</accession>
<gene>
    <name evidence="1" type="ORF">HME9304_03138</name>
</gene>
<reference evidence="1 2" key="1">
    <citation type="submission" date="2018-06" db="EMBL/GenBank/DDBJ databases">
        <title>Spongiibacterium sp. HME9304 Genome sequencing and assembly.</title>
        <authorList>
            <person name="Kang H."/>
            <person name="Kim H."/>
            <person name="Joh K."/>
        </authorList>
    </citation>
    <scope>NUCLEOTIDE SEQUENCE [LARGE SCALE GENOMIC DNA]</scope>
    <source>
        <strain evidence="1 2">HME9304</strain>
    </source>
</reference>
<name>A0A2Z4LWG0_9FLAO</name>
<keyword evidence="2" id="KW-1185">Reference proteome</keyword>